<evidence type="ECO:0000256" key="2">
    <source>
        <dbReference type="ARBA" id="ARBA00022737"/>
    </source>
</evidence>
<feature type="domain" description="Myb-like" evidence="8">
    <location>
        <begin position="76"/>
        <end position="126"/>
    </location>
</feature>
<evidence type="ECO:0000313" key="10">
    <source>
        <dbReference type="EMBL" id="KAJ6761712.1"/>
    </source>
</evidence>
<evidence type="ECO:0000256" key="3">
    <source>
        <dbReference type="ARBA" id="ARBA00023015"/>
    </source>
</evidence>
<keyword evidence="3" id="KW-0805">Transcription regulation</keyword>
<dbReference type="InterPro" id="IPR009057">
    <property type="entry name" value="Homeodomain-like_sf"/>
</dbReference>
<comment type="caution">
    <text evidence="10">The sequence shown here is derived from an EMBL/GenBank/DDBJ whole genome shotgun (WGS) entry which is preliminary data.</text>
</comment>
<evidence type="ECO:0000256" key="6">
    <source>
        <dbReference type="ARBA" id="ARBA00023242"/>
    </source>
</evidence>
<evidence type="ECO:0000256" key="7">
    <source>
        <dbReference type="SAM" id="MobiDB-lite"/>
    </source>
</evidence>
<feature type="region of interest" description="Disordered" evidence="7">
    <location>
        <begin position="136"/>
        <end position="168"/>
    </location>
</feature>
<organism evidence="10 11">
    <name type="scientific">Salix koriyanagi</name>
    <dbReference type="NCBI Taxonomy" id="2511006"/>
    <lineage>
        <taxon>Eukaryota</taxon>
        <taxon>Viridiplantae</taxon>
        <taxon>Streptophyta</taxon>
        <taxon>Embryophyta</taxon>
        <taxon>Tracheophyta</taxon>
        <taxon>Spermatophyta</taxon>
        <taxon>Magnoliopsida</taxon>
        <taxon>eudicotyledons</taxon>
        <taxon>Gunneridae</taxon>
        <taxon>Pentapetalae</taxon>
        <taxon>rosids</taxon>
        <taxon>fabids</taxon>
        <taxon>Malpighiales</taxon>
        <taxon>Salicaceae</taxon>
        <taxon>Saliceae</taxon>
        <taxon>Salix</taxon>
    </lineage>
</organism>
<dbReference type="GO" id="GO:0003677">
    <property type="term" value="F:DNA binding"/>
    <property type="evidence" value="ECO:0007669"/>
    <property type="project" value="UniProtKB-KW"/>
</dbReference>
<evidence type="ECO:0000256" key="1">
    <source>
        <dbReference type="ARBA" id="ARBA00004123"/>
    </source>
</evidence>
<evidence type="ECO:0000256" key="4">
    <source>
        <dbReference type="ARBA" id="ARBA00023125"/>
    </source>
</evidence>
<keyword evidence="5" id="KW-0804">Transcription</keyword>
<keyword evidence="4" id="KW-0238">DNA-binding</keyword>
<dbReference type="PANTHER" id="PTHR47994:SF5">
    <property type="entry name" value="F14D16.11-RELATED"/>
    <property type="match status" value="1"/>
</dbReference>
<name>A0A9Q1A8D8_9ROSI</name>
<feature type="domain" description="HTH myb-type" evidence="9">
    <location>
        <begin position="76"/>
        <end position="130"/>
    </location>
</feature>
<dbReference type="FunFam" id="1.10.10.60:FF:000121">
    <property type="entry name" value="Myb transcription factor"/>
    <property type="match status" value="1"/>
</dbReference>
<gene>
    <name evidence="10" type="ORF">OIU74_024378</name>
</gene>
<dbReference type="GO" id="GO:0005634">
    <property type="term" value="C:nucleus"/>
    <property type="evidence" value="ECO:0007669"/>
    <property type="project" value="UniProtKB-SubCell"/>
</dbReference>
<feature type="domain" description="Myb-like" evidence="8">
    <location>
        <begin position="23"/>
        <end position="75"/>
    </location>
</feature>
<dbReference type="InterPro" id="IPR017930">
    <property type="entry name" value="Myb_dom"/>
</dbReference>
<dbReference type="PROSITE" id="PS50090">
    <property type="entry name" value="MYB_LIKE"/>
    <property type="match status" value="2"/>
</dbReference>
<evidence type="ECO:0000256" key="5">
    <source>
        <dbReference type="ARBA" id="ARBA00023163"/>
    </source>
</evidence>
<dbReference type="Proteomes" id="UP001151752">
    <property type="component" value="Chromosome 19"/>
</dbReference>
<dbReference type="SUPFAM" id="SSF46689">
    <property type="entry name" value="Homeodomain-like"/>
    <property type="match status" value="1"/>
</dbReference>
<sequence length="344" mass="38619">MRNPSSTTSTRSKITVPTPCCSKVGIKKGPWKPEEDELLANYVKKEGEGRWRTLPNRAGLARCGKSCRLRWMNYLRPSVKRGRIAPDEEDLILRLHRLLGNRWSLIAGRIPGRTDNEIKNYWNTSLSKKLISQGIDPRTHRPLKPYPDSSEMANVPVQNRNPKSPPLLEENGRVYRTVATRVGENLTTPPNLDDQFPSQVAADATEYWPNRDMGSLQSGYDQGKTDEDLIEDIGNEDTLSSFLDSLLNDNVFVYQQRQQLQQQNMFGLSSKLVVSSSQILSHGNIWEAQVSPPMAAFGDKAVGGVPSNSLDPVLTHQPAPLHVHKENQTDVINGMYKCCMTLLQ</sequence>
<evidence type="ECO:0000259" key="8">
    <source>
        <dbReference type="PROSITE" id="PS50090"/>
    </source>
</evidence>
<dbReference type="InterPro" id="IPR001005">
    <property type="entry name" value="SANT/Myb"/>
</dbReference>
<accession>A0A9Q1A8D8</accession>
<dbReference type="Gene3D" id="1.10.10.60">
    <property type="entry name" value="Homeodomain-like"/>
    <property type="match status" value="2"/>
</dbReference>
<dbReference type="InterPro" id="IPR015495">
    <property type="entry name" value="Myb_TF_plants"/>
</dbReference>
<dbReference type="PROSITE" id="PS51294">
    <property type="entry name" value="HTH_MYB"/>
    <property type="match status" value="2"/>
</dbReference>
<dbReference type="EMBL" id="JAPFFM010000005">
    <property type="protein sequence ID" value="KAJ6761712.1"/>
    <property type="molecule type" value="Genomic_DNA"/>
</dbReference>
<dbReference type="SMART" id="SM00717">
    <property type="entry name" value="SANT"/>
    <property type="match status" value="2"/>
</dbReference>
<protein>
    <submittedName>
        <fullName evidence="10">TRANSCRIPTION REPRESSOR MYB5-LIKE</fullName>
    </submittedName>
</protein>
<reference evidence="10" key="1">
    <citation type="submission" date="2022-11" db="EMBL/GenBank/DDBJ databases">
        <authorList>
            <person name="Hyden B.L."/>
            <person name="Feng K."/>
            <person name="Yates T."/>
            <person name="Jawdy S."/>
            <person name="Smart L.B."/>
            <person name="Muchero W."/>
        </authorList>
    </citation>
    <scope>NUCLEOTIDE SEQUENCE</scope>
    <source>
        <tissue evidence="10">Shoot tip</tissue>
    </source>
</reference>
<reference evidence="10" key="2">
    <citation type="journal article" date="2023" name="Int. J. Mol. Sci.">
        <title>De Novo Assembly and Annotation of 11 Diverse Shrub Willow (Salix) Genomes Reveals Novel Gene Organization in Sex-Linked Regions.</title>
        <authorList>
            <person name="Hyden B."/>
            <person name="Feng K."/>
            <person name="Yates T.B."/>
            <person name="Jawdy S."/>
            <person name="Cereghino C."/>
            <person name="Smart L.B."/>
            <person name="Muchero W."/>
        </authorList>
    </citation>
    <scope>NUCLEOTIDE SEQUENCE</scope>
    <source>
        <tissue evidence="10">Shoot tip</tissue>
    </source>
</reference>
<evidence type="ECO:0000259" key="9">
    <source>
        <dbReference type="PROSITE" id="PS51294"/>
    </source>
</evidence>
<evidence type="ECO:0000313" key="11">
    <source>
        <dbReference type="Proteomes" id="UP001151752"/>
    </source>
</evidence>
<dbReference type="AlphaFoldDB" id="A0A9Q1A8D8"/>
<keyword evidence="2" id="KW-0677">Repeat</keyword>
<feature type="domain" description="HTH myb-type" evidence="9">
    <location>
        <begin position="23"/>
        <end position="75"/>
    </location>
</feature>
<keyword evidence="6" id="KW-0539">Nucleus</keyword>
<dbReference type="Pfam" id="PF00249">
    <property type="entry name" value="Myb_DNA-binding"/>
    <property type="match status" value="2"/>
</dbReference>
<comment type="subcellular location">
    <subcellularLocation>
        <location evidence="1">Nucleus</location>
    </subcellularLocation>
</comment>
<keyword evidence="11" id="KW-1185">Reference proteome</keyword>
<dbReference type="PANTHER" id="PTHR47994">
    <property type="entry name" value="F14D16.11-RELATED"/>
    <property type="match status" value="1"/>
</dbReference>
<dbReference type="CDD" id="cd00167">
    <property type="entry name" value="SANT"/>
    <property type="match status" value="2"/>
</dbReference>
<proteinExistence type="predicted"/>
<dbReference type="FunFam" id="1.10.10.60:FF:000254">
    <property type="entry name" value="transcription repressor MYB5-like"/>
    <property type="match status" value="1"/>
</dbReference>